<evidence type="ECO:0000313" key="6">
    <source>
        <dbReference type="Proteomes" id="UP000253083"/>
    </source>
</evidence>
<dbReference type="GO" id="GO:0003677">
    <property type="term" value="F:DNA binding"/>
    <property type="evidence" value="ECO:0007669"/>
    <property type="project" value="UniProtKB-KW"/>
</dbReference>
<dbReference type="SMART" id="SM00279">
    <property type="entry name" value="HhH2"/>
    <property type="match status" value="1"/>
</dbReference>
<dbReference type="CDD" id="cd09859">
    <property type="entry name" value="PIN_53EXO"/>
    <property type="match status" value="1"/>
</dbReference>
<dbReference type="PANTHER" id="PTHR42646:SF2">
    <property type="entry name" value="5'-3' EXONUCLEASE FAMILY PROTEIN"/>
    <property type="match status" value="1"/>
</dbReference>
<dbReference type="RefSeq" id="WP_113952761.1">
    <property type="nucleotide sequence ID" value="NZ_QNRT01000001.1"/>
</dbReference>
<dbReference type="CDD" id="cd09898">
    <property type="entry name" value="H3TH_53EXO"/>
    <property type="match status" value="1"/>
</dbReference>
<keyword evidence="3" id="KW-0238">DNA-binding</keyword>
<dbReference type="PANTHER" id="PTHR42646">
    <property type="entry name" value="FLAP ENDONUCLEASE XNI"/>
    <property type="match status" value="1"/>
</dbReference>
<organism evidence="5 6">
    <name type="scientific">Arenicella xantha</name>
    <dbReference type="NCBI Taxonomy" id="644221"/>
    <lineage>
        <taxon>Bacteria</taxon>
        <taxon>Pseudomonadati</taxon>
        <taxon>Pseudomonadota</taxon>
        <taxon>Gammaproteobacteria</taxon>
        <taxon>Arenicellales</taxon>
        <taxon>Arenicellaceae</taxon>
        <taxon>Arenicella</taxon>
    </lineage>
</organism>
<dbReference type="SUPFAM" id="SSF47807">
    <property type="entry name" value="5' to 3' exonuclease, C-terminal subdomain"/>
    <property type="match status" value="1"/>
</dbReference>
<reference evidence="5 6" key="1">
    <citation type="submission" date="2018-06" db="EMBL/GenBank/DDBJ databases">
        <title>Genomic Encyclopedia of Type Strains, Phase IV (KMG-IV): sequencing the most valuable type-strain genomes for metagenomic binning, comparative biology and taxonomic classification.</title>
        <authorList>
            <person name="Goeker M."/>
        </authorList>
    </citation>
    <scope>NUCLEOTIDE SEQUENCE [LARGE SCALE GENOMIC DNA]</scope>
    <source>
        <strain evidence="5 6">DSM 24032</strain>
    </source>
</reference>
<dbReference type="EMBL" id="QNRT01000001">
    <property type="protein sequence ID" value="RBP53166.1"/>
    <property type="molecule type" value="Genomic_DNA"/>
</dbReference>
<feature type="domain" description="5'-3' exonuclease" evidence="4">
    <location>
        <begin position="5"/>
        <end position="269"/>
    </location>
</feature>
<keyword evidence="5" id="KW-0269">Exonuclease</keyword>
<dbReference type="GO" id="GO:0008409">
    <property type="term" value="F:5'-3' exonuclease activity"/>
    <property type="evidence" value="ECO:0007669"/>
    <property type="project" value="InterPro"/>
</dbReference>
<comment type="caution">
    <text evidence="5">The sequence shown here is derived from an EMBL/GenBank/DDBJ whole genome shotgun (WGS) entry which is preliminary data.</text>
</comment>
<dbReference type="InParanoid" id="A0A395JRU8"/>
<dbReference type="InterPro" id="IPR036279">
    <property type="entry name" value="5-3_exonuclease_C_sf"/>
</dbReference>
<proteinExistence type="predicted"/>
<dbReference type="OrthoDB" id="9806424at2"/>
<dbReference type="InterPro" id="IPR038969">
    <property type="entry name" value="FEN"/>
</dbReference>
<dbReference type="FunFam" id="1.10.150.20:FF:000003">
    <property type="entry name" value="DNA polymerase I"/>
    <property type="match status" value="1"/>
</dbReference>
<dbReference type="GO" id="GO:0033567">
    <property type="term" value="P:DNA replication, Okazaki fragment processing"/>
    <property type="evidence" value="ECO:0007669"/>
    <property type="project" value="InterPro"/>
</dbReference>
<dbReference type="Pfam" id="PF01367">
    <property type="entry name" value="5_3_exonuc"/>
    <property type="match status" value="1"/>
</dbReference>
<keyword evidence="1" id="KW-0540">Nuclease</keyword>
<dbReference type="InterPro" id="IPR029060">
    <property type="entry name" value="PIN-like_dom_sf"/>
</dbReference>
<evidence type="ECO:0000256" key="2">
    <source>
        <dbReference type="ARBA" id="ARBA00022801"/>
    </source>
</evidence>
<evidence type="ECO:0000256" key="3">
    <source>
        <dbReference type="ARBA" id="ARBA00023125"/>
    </source>
</evidence>
<dbReference type="InterPro" id="IPR002421">
    <property type="entry name" value="5-3_exonuclease"/>
</dbReference>
<dbReference type="SUPFAM" id="SSF88723">
    <property type="entry name" value="PIN domain-like"/>
    <property type="match status" value="1"/>
</dbReference>
<dbReference type="Gene3D" id="1.10.150.20">
    <property type="entry name" value="5' to 3' exonuclease, C-terminal subdomain"/>
    <property type="match status" value="1"/>
</dbReference>
<evidence type="ECO:0000259" key="4">
    <source>
        <dbReference type="SMART" id="SM00475"/>
    </source>
</evidence>
<sequence>MQNGSKPTVYLIDASIYIFRAWFSVPDSMRGENGQPVNAIYGFGRFLTEFAERSQAAHVGIAFDENLTQSFRNDIYPQYKMNRELPPEDLKNQFKYCKRMAQAAGFHCIGHDRYEADDLIATWSAAMRSHGYRNAIVSGDKDLAQLLHGDDFWWDFARNIQLNSAGVVDKFGVPPHLIQDYLGLCGDAVDNIPGVPGIGPKTATALLNEFGSVEDLYDNLDAVGGLSIRGAKTLSAKLSAHKDQAMMSKLLATVAYDAPIDTTPDTLLRRSAEINSLQEIGHIMGGRGEGLFSRLVESSNRVRQSTP</sequence>
<gene>
    <name evidence="5" type="ORF">DFR28_101551</name>
</gene>
<dbReference type="FunCoup" id="A0A395JRU8">
    <property type="interactions" value="156"/>
</dbReference>
<dbReference type="InterPro" id="IPR008918">
    <property type="entry name" value="HhH2"/>
</dbReference>
<dbReference type="GO" id="GO:0017108">
    <property type="term" value="F:5'-flap endonuclease activity"/>
    <property type="evidence" value="ECO:0007669"/>
    <property type="project" value="InterPro"/>
</dbReference>
<keyword evidence="6" id="KW-1185">Reference proteome</keyword>
<dbReference type="InterPro" id="IPR020045">
    <property type="entry name" value="DNA_polI_H3TH"/>
</dbReference>
<protein>
    <submittedName>
        <fullName evidence="5">5'-3' exonuclease</fullName>
    </submittedName>
</protein>
<dbReference type="Pfam" id="PF02739">
    <property type="entry name" value="5_3_exonuc_N"/>
    <property type="match status" value="1"/>
</dbReference>
<dbReference type="InterPro" id="IPR020046">
    <property type="entry name" value="5-3_exonucl_a-hlix_arch_N"/>
</dbReference>
<dbReference type="Proteomes" id="UP000253083">
    <property type="component" value="Unassembled WGS sequence"/>
</dbReference>
<dbReference type="AlphaFoldDB" id="A0A395JRU8"/>
<accession>A0A395JRU8</accession>
<keyword evidence="2" id="KW-0378">Hydrolase</keyword>
<evidence type="ECO:0000256" key="1">
    <source>
        <dbReference type="ARBA" id="ARBA00022722"/>
    </source>
</evidence>
<name>A0A395JRU8_9GAMM</name>
<dbReference type="Gene3D" id="3.40.50.1010">
    <property type="entry name" value="5'-nuclease"/>
    <property type="match status" value="1"/>
</dbReference>
<evidence type="ECO:0000313" key="5">
    <source>
        <dbReference type="EMBL" id="RBP53166.1"/>
    </source>
</evidence>
<dbReference type="SMART" id="SM00475">
    <property type="entry name" value="53EXOc"/>
    <property type="match status" value="1"/>
</dbReference>